<keyword evidence="4" id="KW-1185">Reference proteome</keyword>
<dbReference type="EMBL" id="JAVNWW010000003">
    <property type="protein sequence ID" value="MDU0808901.1"/>
    <property type="molecule type" value="Genomic_DNA"/>
</dbReference>
<dbReference type="Gene3D" id="3.40.50.2000">
    <property type="entry name" value="Glycogen Phosphorylase B"/>
    <property type="match status" value="2"/>
</dbReference>
<feature type="domain" description="Glycosyl transferase family 1" evidence="1">
    <location>
        <begin position="194"/>
        <end position="360"/>
    </location>
</feature>
<dbReference type="Proteomes" id="UP001249959">
    <property type="component" value="Unassembled WGS sequence"/>
</dbReference>
<dbReference type="EC" id="2.4.-.-" evidence="3"/>
<dbReference type="PANTHER" id="PTHR12526:SF628">
    <property type="entry name" value="MANNOSYLGLUCOSYLGLYCERATE SYNTHASE"/>
    <property type="match status" value="1"/>
</dbReference>
<feature type="domain" description="Glycosyltransferase subfamily 4-like N-terminal" evidence="2">
    <location>
        <begin position="6"/>
        <end position="192"/>
    </location>
</feature>
<dbReference type="GO" id="GO:0016757">
    <property type="term" value="F:glycosyltransferase activity"/>
    <property type="evidence" value="ECO:0007669"/>
    <property type="project" value="UniProtKB-KW"/>
</dbReference>
<evidence type="ECO:0000313" key="3">
    <source>
        <dbReference type="EMBL" id="MDU0808901.1"/>
    </source>
</evidence>
<sequence>MKNYAIGGVEVVSQILANKFYDEGHKVTFVAFEKPPELLTNELNKGIVIHVLDLPLYSESNVLKLKDIIIENNIDIIINQWGLPFEPTLLAFNAKKGTSVKYISVQHNVPNNNDRLVKVKTSIANSRGFNKYLLKIKKKAIQFITAKSMHYVYFRSDAYILLSQSFIPIFKKFINLKHCNKLEVITNPITIDDKNFNYSESEKRREVIYVGRLDHNQKRVSRIIESWGLIESNNPDWKLTLIGDGPEKSNIISQIKDLNLRNVTIEGFQNPKEYYKRSSILLLTSEYEGFPLVIAECMHFGVVPIVYGSYPAVYDIIRSEFDGIIVSPDENGFNSKLMAENLEKVMKHQNLLQEMAKNAIHTSKRFSVDKIYNLWLNLFERVINQK</sequence>
<keyword evidence="3" id="KW-0328">Glycosyltransferase</keyword>
<proteinExistence type="predicted"/>
<evidence type="ECO:0000259" key="1">
    <source>
        <dbReference type="Pfam" id="PF00534"/>
    </source>
</evidence>
<protein>
    <submittedName>
        <fullName evidence="3">Glycosyltransferase</fullName>
        <ecNumber evidence="3">2.4.-.-</ecNumber>
    </submittedName>
</protein>
<accession>A0ABU3TSQ3</accession>
<dbReference type="Pfam" id="PF00534">
    <property type="entry name" value="Glycos_transf_1"/>
    <property type="match status" value="1"/>
</dbReference>
<dbReference type="PANTHER" id="PTHR12526">
    <property type="entry name" value="GLYCOSYLTRANSFERASE"/>
    <property type="match status" value="1"/>
</dbReference>
<reference evidence="3 4" key="1">
    <citation type="submission" date="2023-09" db="EMBL/GenBank/DDBJ databases">
        <title>Aquirufa genomes.</title>
        <authorList>
            <person name="Pitt A."/>
        </authorList>
    </citation>
    <scope>NUCLEOTIDE SEQUENCE [LARGE SCALE GENOMIC DNA]</scope>
    <source>
        <strain evidence="3 4">LEOWEIH-7C</strain>
    </source>
</reference>
<dbReference type="SUPFAM" id="SSF53756">
    <property type="entry name" value="UDP-Glycosyltransferase/glycogen phosphorylase"/>
    <property type="match status" value="1"/>
</dbReference>
<evidence type="ECO:0000313" key="4">
    <source>
        <dbReference type="Proteomes" id="UP001249959"/>
    </source>
</evidence>
<name>A0ABU3TSQ3_9BACT</name>
<gene>
    <name evidence="3" type="ORF">PQG45_07625</name>
</gene>
<keyword evidence="3" id="KW-0808">Transferase</keyword>
<dbReference type="Pfam" id="PF13439">
    <property type="entry name" value="Glyco_transf_4"/>
    <property type="match status" value="1"/>
</dbReference>
<dbReference type="InterPro" id="IPR001296">
    <property type="entry name" value="Glyco_trans_1"/>
</dbReference>
<evidence type="ECO:0000259" key="2">
    <source>
        <dbReference type="Pfam" id="PF13439"/>
    </source>
</evidence>
<dbReference type="InterPro" id="IPR028098">
    <property type="entry name" value="Glyco_trans_4-like_N"/>
</dbReference>
<organism evidence="3 4">
    <name type="scientific">Aquirufa regiilacus</name>
    <dbReference type="NCBI Taxonomy" id="3024868"/>
    <lineage>
        <taxon>Bacteria</taxon>
        <taxon>Pseudomonadati</taxon>
        <taxon>Bacteroidota</taxon>
        <taxon>Cytophagia</taxon>
        <taxon>Cytophagales</taxon>
        <taxon>Flectobacillaceae</taxon>
        <taxon>Aquirufa</taxon>
    </lineage>
</organism>
<comment type="caution">
    <text evidence="3">The sequence shown here is derived from an EMBL/GenBank/DDBJ whole genome shotgun (WGS) entry which is preliminary data.</text>
</comment>